<dbReference type="Proteomes" id="UP000232412">
    <property type="component" value="Unassembled WGS sequence"/>
</dbReference>
<protein>
    <submittedName>
        <fullName evidence="1">Uncharacterized protein</fullName>
    </submittedName>
</protein>
<organism evidence="1 2">
    <name type="scientific">Nitrosotalea sinensis</name>
    <dbReference type="NCBI Taxonomy" id="1499975"/>
    <lineage>
        <taxon>Archaea</taxon>
        <taxon>Nitrososphaerota</taxon>
        <taxon>Nitrososphaeria</taxon>
        <taxon>Nitrosotaleales</taxon>
        <taxon>Nitrosotaleaceae</taxon>
        <taxon>Nitrosotalea</taxon>
    </lineage>
</organism>
<dbReference type="EMBL" id="FRFC01000003">
    <property type="protein sequence ID" value="SHO43588.1"/>
    <property type="molecule type" value="Genomic_DNA"/>
</dbReference>
<keyword evidence="2" id="KW-1185">Reference proteome</keyword>
<reference evidence="2" key="1">
    <citation type="submission" date="2016-12" db="EMBL/GenBank/DDBJ databases">
        <authorList>
            <person name="Herbold C."/>
        </authorList>
    </citation>
    <scope>NUCLEOTIDE SEQUENCE [LARGE SCALE GENOMIC DNA]</scope>
</reference>
<dbReference type="AlphaFoldDB" id="A0A2H1EFE1"/>
<evidence type="ECO:0000313" key="1">
    <source>
        <dbReference type="EMBL" id="SHO43588.1"/>
    </source>
</evidence>
<gene>
    <name evidence="1" type="ORF">NSIN_20110</name>
</gene>
<accession>A0A2H1EFE1</accession>
<proteinExistence type="predicted"/>
<sequence length="180" mass="20764">MTSDKNSISEVSLEKSSDKPRIEDSITLNVKFSVTGALREAFTEKNWEKAYNNHDNTFKLRYGVKLHTSGLRKKEVGKPLDTYKKVALFWTRNPKLTQMGEKKIWVQISKNFEPLIPSSQSEAQQMFLDFDEKIQFNASELGVGKHKIGAEVYVSWFKHDYAEPFDQTAHSKDIEIEVTK</sequence>
<dbReference type="RefSeq" id="WP_245871875.1">
    <property type="nucleotide sequence ID" value="NZ_FRFC01000003.1"/>
</dbReference>
<evidence type="ECO:0000313" key="2">
    <source>
        <dbReference type="Proteomes" id="UP000232412"/>
    </source>
</evidence>
<name>A0A2H1EFE1_9ARCH</name>